<dbReference type="RefSeq" id="XP_040730404.1">
    <property type="nucleotide sequence ID" value="XM_040873985.1"/>
</dbReference>
<dbReference type="EMBL" id="MIKG01000002">
    <property type="protein sequence ID" value="RAO65887.1"/>
    <property type="molecule type" value="Genomic_DNA"/>
</dbReference>
<dbReference type="Pfam" id="PF03060">
    <property type="entry name" value="NMO"/>
    <property type="match status" value="1"/>
</dbReference>
<dbReference type="GO" id="GO:0018580">
    <property type="term" value="F:nitronate monooxygenase activity"/>
    <property type="evidence" value="ECO:0007669"/>
    <property type="project" value="InterPro"/>
</dbReference>
<proteinExistence type="predicted"/>
<dbReference type="CDD" id="cd04730">
    <property type="entry name" value="NPD_like"/>
    <property type="match status" value="1"/>
</dbReference>
<evidence type="ECO:0000313" key="4">
    <source>
        <dbReference type="EMBL" id="RAO65887.1"/>
    </source>
</evidence>
<dbReference type="AlphaFoldDB" id="A0A364KQQ6"/>
<keyword evidence="2" id="KW-0288">FMN</keyword>
<dbReference type="InterPro" id="IPR004136">
    <property type="entry name" value="NMO"/>
</dbReference>
<protein>
    <submittedName>
        <fullName evidence="4">Uncharacterized protein</fullName>
    </submittedName>
</protein>
<keyword evidence="3" id="KW-0560">Oxidoreductase</keyword>
<dbReference type="SUPFAM" id="SSF51412">
    <property type="entry name" value="Inosine monophosphate dehydrogenase (IMPDH)"/>
    <property type="match status" value="1"/>
</dbReference>
<gene>
    <name evidence="4" type="ORF">BHQ10_001899</name>
</gene>
<organism evidence="4 5">
    <name type="scientific">Talaromyces amestolkiae</name>
    <dbReference type="NCBI Taxonomy" id="1196081"/>
    <lineage>
        <taxon>Eukaryota</taxon>
        <taxon>Fungi</taxon>
        <taxon>Dikarya</taxon>
        <taxon>Ascomycota</taxon>
        <taxon>Pezizomycotina</taxon>
        <taxon>Eurotiomycetes</taxon>
        <taxon>Eurotiomycetidae</taxon>
        <taxon>Eurotiales</taxon>
        <taxon>Trichocomaceae</taxon>
        <taxon>Talaromyces</taxon>
        <taxon>Talaromyces sect. Talaromyces</taxon>
    </lineage>
</organism>
<dbReference type="PANTHER" id="PTHR32332">
    <property type="entry name" value="2-NITROPROPANE DIOXYGENASE"/>
    <property type="match status" value="1"/>
</dbReference>
<evidence type="ECO:0000256" key="3">
    <source>
        <dbReference type="ARBA" id="ARBA00023002"/>
    </source>
</evidence>
<dbReference type="STRING" id="1196081.A0A364KQQ6"/>
<name>A0A364KQQ6_TALAM</name>
<dbReference type="OrthoDB" id="412383at2759"/>
<evidence type="ECO:0000256" key="2">
    <source>
        <dbReference type="ARBA" id="ARBA00022643"/>
    </source>
</evidence>
<dbReference type="Proteomes" id="UP000249363">
    <property type="component" value="Unassembled WGS sequence"/>
</dbReference>
<keyword evidence="5" id="KW-1185">Reference proteome</keyword>
<dbReference type="InterPro" id="IPR013785">
    <property type="entry name" value="Aldolase_TIM"/>
</dbReference>
<dbReference type="GeneID" id="63791116"/>
<evidence type="ECO:0000256" key="1">
    <source>
        <dbReference type="ARBA" id="ARBA00022630"/>
    </source>
</evidence>
<evidence type="ECO:0000313" key="5">
    <source>
        <dbReference type="Proteomes" id="UP000249363"/>
    </source>
</evidence>
<sequence>MPFNTELTRRLGINIPVVQGGMQWVGYAELAAAVSNAGGLGLITALTQPTPEDLRQEIRKCHGLTSHPFGVNLSILPAINAPDYDSYARVIIEEGIRIVETAGNNPVAVVQQLKDSNIIVIHKCTSVRHALSAAKMGVDFVSIDGFECAGHVGESDVTNMVLLNKARTQLHIPYIASGGFADGYGLAAALCLGAQGVNMGTRFMATIDAPIHYNVKKAIVDAEETDTILVLRKWRNTMRLYKNKIASEAMRVEIENTSGKFDEMAPLVTGKRAKEVFANGDTEYGVWSIGQVAGLIYDIPTCRELLARMEREAITVLTQANVAFTPKAHV</sequence>
<dbReference type="Gene3D" id="3.20.20.70">
    <property type="entry name" value="Aldolase class I"/>
    <property type="match status" value="1"/>
</dbReference>
<keyword evidence="1" id="KW-0285">Flavoprotein</keyword>
<reference evidence="4 5" key="1">
    <citation type="journal article" date="2017" name="Biotechnol. Biofuels">
        <title>Differential beta-glucosidase expression as a function of carbon source availability in Talaromyces amestolkiae: a genomic and proteomic approach.</title>
        <authorList>
            <person name="de Eugenio L.I."/>
            <person name="Mendez-Liter J.A."/>
            <person name="Nieto-Dominguez M."/>
            <person name="Alonso L."/>
            <person name="Gil-Munoz J."/>
            <person name="Barriuso J."/>
            <person name="Prieto A."/>
            <person name="Martinez M.J."/>
        </authorList>
    </citation>
    <scope>NUCLEOTIDE SEQUENCE [LARGE SCALE GENOMIC DNA]</scope>
    <source>
        <strain evidence="4 5">CIB</strain>
    </source>
</reference>
<comment type="caution">
    <text evidence="4">The sequence shown here is derived from an EMBL/GenBank/DDBJ whole genome shotgun (WGS) entry which is preliminary data.</text>
</comment>
<dbReference type="PANTHER" id="PTHR32332:SF28">
    <property type="entry name" value="DIOXYGENASE FAMILY OXIDOREDUCTASE, PUTATIVE (AFU_ORTHOLOGUE AFUA_5G09600)-RELATED"/>
    <property type="match status" value="1"/>
</dbReference>
<accession>A0A364KQQ6</accession>